<feature type="binding site" evidence="14">
    <location>
        <position position="121"/>
    </location>
    <ligand>
        <name>[4Fe-4S] cluster</name>
        <dbReference type="ChEBI" id="CHEBI:49883"/>
        <note>4Fe-4S-S-AdoMet</note>
    </ligand>
</feature>
<feature type="binding site" evidence="14">
    <location>
        <position position="291"/>
    </location>
    <ligand>
        <name>S-adenosyl-L-methionine</name>
        <dbReference type="ChEBI" id="CHEBI:59789"/>
    </ligand>
</feature>
<dbReference type="SFLD" id="SFLDS00029">
    <property type="entry name" value="Radical_SAM"/>
    <property type="match status" value="1"/>
</dbReference>
<keyword evidence="7 14" id="KW-0808">Transferase</keyword>
<protein>
    <recommendedName>
        <fullName evidence="14">Probable dual-specificity RNA methyltransferase RlmN</fullName>
        <ecNumber evidence="14">2.1.1.192</ecNumber>
    </recommendedName>
    <alternativeName>
        <fullName evidence="14">23S rRNA (adenine(2503)-C(2))-methyltransferase</fullName>
    </alternativeName>
    <alternativeName>
        <fullName evidence="14">23S rRNA m2A2503 methyltransferase</fullName>
    </alternativeName>
    <alternativeName>
        <fullName evidence="14">Ribosomal RNA large subunit methyltransferase N</fullName>
    </alternativeName>
    <alternativeName>
        <fullName evidence="14">tRNA (adenine(37)-C(2))-methyltransferase</fullName>
    </alternativeName>
    <alternativeName>
        <fullName evidence="14">tRNA m2A37 methyltransferase</fullName>
    </alternativeName>
</protein>
<feature type="active site" description="Proton acceptor" evidence="14">
    <location>
        <position position="93"/>
    </location>
</feature>
<dbReference type="InterPro" id="IPR040072">
    <property type="entry name" value="Methyltransferase_A"/>
</dbReference>
<evidence type="ECO:0000313" key="16">
    <source>
        <dbReference type="EMBL" id="EMB35018.1"/>
    </source>
</evidence>
<comment type="caution">
    <text evidence="14">Lacks conserved residue(s) required for the propagation of feature annotation.</text>
</comment>
<dbReference type="InterPro" id="IPR006638">
    <property type="entry name" value="Elp3/MiaA/NifB-like_rSAM"/>
</dbReference>
<dbReference type="GO" id="GO:0051539">
    <property type="term" value="F:4 iron, 4 sulfur cluster binding"/>
    <property type="evidence" value="ECO:0007669"/>
    <property type="project" value="UniProtKB-UniRule"/>
</dbReference>
<feature type="active site" description="S-methylcysteine intermediate" evidence="14">
    <location>
        <position position="334"/>
    </location>
</feature>
<dbReference type="PANTHER" id="PTHR30544:SF5">
    <property type="entry name" value="RADICAL SAM CORE DOMAIN-CONTAINING PROTEIN"/>
    <property type="match status" value="1"/>
</dbReference>
<feature type="binding site" evidence="14">
    <location>
        <position position="192"/>
    </location>
    <ligand>
        <name>S-adenosyl-L-methionine</name>
        <dbReference type="ChEBI" id="CHEBI:59789"/>
    </ligand>
</feature>
<dbReference type="SMART" id="SM00729">
    <property type="entry name" value="Elp3"/>
    <property type="match status" value="1"/>
</dbReference>
<dbReference type="InterPro" id="IPR004383">
    <property type="entry name" value="rRNA_lsu_MTrfase_RlmN/Cfr"/>
</dbReference>
<dbReference type="InterPro" id="IPR007197">
    <property type="entry name" value="rSAM"/>
</dbReference>
<name>A0A0E2EJ68_TREDN</name>
<evidence type="ECO:0000256" key="13">
    <source>
        <dbReference type="ARBA" id="ARBA00023157"/>
    </source>
</evidence>
<dbReference type="PIRSF" id="PIRSF006004">
    <property type="entry name" value="CHP00048"/>
    <property type="match status" value="1"/>
</dbReference>
<dbReference type="GO" id="GO:0070040">
    <property type="term" value="F:rRNA (adenine(2503)-C2-)-methyltransferase activity"/>
    <property type="evidence" value="ECO:0007669"/>
    <property type="project" value="UniProtKB-UniRule"/>
</dbReference>
<dbReference type="InterPro" id="IPR058240">
    <property type="entry name" value="rSAM_sf"/>
</dbReference>
<dbReference type="NCBIfam" id="TIGR00048">
    <property type="entry name" value="rRNA_mod_RlmN"/>
    <property type="match status" value="1"/>
</dbReference>
<comment type="cofactor">
    <cofactor evidence="14">
        <name>[4Fe-4S] cluster</name>
        <dbReference type="ChEBI" id="CHEBI:49883"/>
    </cofactor>
    <text evidence="14">Binds 1 [4Fe-4S] cluster. The cluster is coordinated with 3 cysteines and an exchangeable S-adenosyl-L-methionine.</text>
</comment>
<dbReference type="GO" id="GO:0000049">
    <property type="term" value="F:tRNA binding"/>
    <property type="evidence" value="ECO:0007669"/>
    <property type="project" value="UniProtKB-UniRule"/>
</dbReference>
<keyword evidence="10 14" id="KW-0479">Metal-binding</keyword>
<dbReference type="PANTHER" id="PTHR30544">
    <property type="entry name" value="23S RRNA METHYLTRANSFERASE"/>
    <property type="match status" value="1"/>
</dbReference>
<proteinExistence type="inferred from homology"/>
<evidence type="ECO:0000256" key="5">
    <source>
        <dbReference type="ARBA" id="ARBA00022552"/>
    </source>
</evidence>
<keyword evidence="13 14" id="KW-1015">Disulfide bond</keyword>
<reference evidence="16" key="1">
    <citation type="submission" date="2012-01" db="EMBL/GenBank/DDBJ databases">
        <title>The Genome Sequence of Treponema denticola H-22.</title>
        <authorList>
            <consortium name="The Broad Institute Genome Sequencing Platform"/>
            <person name="Earl A."/>
            <person name="Ward D."/>
            <person name="Feldgarden M."/>
            <person name="Gevers D."/>
            <person name="Blanton J.M."/>
            <person name="Fenno C.J."/>
            <person name="Baranova O.V."/>
            <person name="Mathney J."/>
            <person name="Dewhirst F.E."/>
            <person name="Izard J."/>
            <person name="Young S.K."/>
            <person name="Zeng Q."/>
            <person name="Gargeya S."/>
            <person name="Fitzgerald M."/>
            <person name="Haas B."/>
            <person name="Abouelleil A."/>
            <person name="Alvarado L."/>
            <person name="Arachchi H.M."/>
            <person name="Berlin A."/>
            <person name="Chapman S.B."/>
            <person name="Gearin G."/>
            <person name="Goldberg J."/>
            <person name="Griggs A."/>
            <person name="Gujja S."/>
            <person name="Hansen M."/>
            <person name="Heiman D."/>
            <person name="Howarth C."/>
            <person name="Larimer J."/>
            <person name="Lui A."/>
            <person name="MacDonald P.J.P."/>
            <person name="McCowen C."/>
            <person name="Montmayeur A."/>
            <person name="Murphy C."/>
            <person name="Neiman D."/>
            <person name="Pearson M."/>
            <person name="Priest M."/>
            <person name="Roberts A."/>
            <person name="Saif S."/>
            <person name="Shea T."/>
            <person name="Sisk P."/>
            <person name="Stolte C."/>
            <person name="Sykes S."/>
            <person name="Wortman J."/>
            <person name="Nusbaum C."/>
            <person name="Birren B."/>
        </authorList>
    </citation>
    <scope>NUCLEOTIDE SEQUENCE [LARGE SCALE GENOMIC DNA]</scope>
    <source>
        <strain evidence="16">H-22</strain>
    </source>
</reference>
<dbReference type="CDD" id="cd01335">
    <property type="entry name" value="Radical_SAM"/>
    <property type="match status" value="1"/>
</dbReference>
<dbReference type="Gene3D" id="3.20.20.70">
    <property type="entry name" value="Aldolase class I"/>
    <property type="match status" value="1"/>
</dbReference>
<keyword evidence="9 14" id="KW-0819">tRNA processing</keyword>
<comment type="catalytic activity">
    <reaction evidence="14">
        <text>adenosine(37) in tRNA + 2 reduced [2Fe-2S]-[ferredoxin] + 2 S-adenosyl-L-methionine = 2-methyladenosine(37) in tRNA + 5'-deoxyadenosine + L-methionine + 2 oxidized [2Fe-2S]-[ferredoxin] + S-adenosyl-L-homocysteine</text>
        <dbReference type="Rhea" id="RHEA:43332"/>
        <dbReference type="Rhea" id="RHEA-COMP:10000"/>
        <dbReference type="Rhea" id="RHEA-COMP:10001"/>
        <dbReference type="Rhea" id="RHEA-COMP:10162"/>
        <dbReference type="Rhea" id="RHEA-COMP:10485"/>
        <dbReference type="ChEBI" id="CHEBI:17319"/>
        <dbReference type="ChEBI" id="CHEBI:33737"/>
        <dbReference type="ChEBI" id="CHEBI:33738"/>
        <dbReference type="ChEBI" id="CHEBI:57844"/>
        <dbReference type="ChEBI" id="CHEBI:57856"/>
        <dbReference type="ChEBI" id="CHEBI:59789"/>
        <dbReference type="ChEBI" id="CHEBI:74411"/>
        <dbReference type="ChEBI" id="CHEBI:74497"/>
        <dbReference type="EC" id="2.1.1.192"/>
    </reaction>
</comment>
<keyword evidence="4 14" id="KW-0963">Cytoplasm</keyword>
<dbReference type="GO" id="GO:0005737">
    <property type="term" value="C:cytoplasm"/>
    <property type="evidence" value="ECO:0007669"/>
    <property type="project" value="UniProtKB-SubCell"/>
</dbReference>
<dbReference type="PATRIC" id="fig|999432.5.peg.813"/>
<dbReference type="RefSeq" id="WP_002675518.1">
    <property type="nucleotide sequence ID" value="NZ_CM001795.1"/>
</dbReference>
<evidence type="ECO:0000256" key="2">
    <source>
        <dbReference type="ARBA" id="ARBA00007544"/>
    </source>
</evidence>
<dbReference type="GO" id="GO:0046872">
    <property type="term" value="F:metal ion binding"/>
    <property type="evidence" value="ECO:0007669"/>
    <property type="project" value="UniProtKB-KW"/>
</dbReference>
<evidence type="ECO:0000256" key="1">
    <source>
        <dbReference type="ARBA" id="ARBA00004496"/>
    </source>
</evidence>
<evidence type="ECO:0000256" key="10">
    <source>
        <dbReference type="ARBA" id="ARBA00022723"/>
    </source>
</evidence>
<keyword evidence="5 14" id="KW-0698">rRNA processing</keyword>
<feature type="binding site" evidence="14">
    <location>
        <position position="114"/>
    </location>
    <ligand>
        <name>[4Fe-4S] cluster</name>
        <dbReference type="ChEBI" id="CHEBI:49883"/>
        <note>4Fe-4S-S-AdoMet</note>
    </ligand>
</feature>
<dbReference type="GO" id="GO:0019843">
    <property type="term" value="F:rRNA binding"/>
    <property type="evidence" value="ECO:0007669"/>
    <property type="project" value="UniProtKB-UniRule"/>
</dbReference>
<dbReference type="SFLD" id="SFLDG01062">
    <property type="entry name" value="methyltransferase_(Class_A)"/>
    <property type="match status" value="1"/>
</dbReference>
<dbReference type="GO" id="GO:0002935">
    <property type="term" value="F:tRNA (adenine(37)-C2)-methyltransferase activity"/>
    <property type="evidence" value="ECO:0007669"/>
    <property type="project" value="UniProtKB-UniRule"/>
</dbReference>
<sequence length="347" mass="38656">MTIKKYKTALSGMFPEEIQSFCGLKEKFRAQQIFHWIASGVNSFDEMTNLSFDMRSKLKNDFSLFSTKIKEALKDKDGTIKLAVELYDGSVIETVLLTDKAKRKTACVSCQAGCPMKCAFCKTGQIGFLRNLSASEIVEQFLHLEREAGSLDNIVFMGMGEPMLNLPEIDKAINILAHPKGRNLSKRRITISTSGLCNGIYEMADKGPEVRLAVSLTTADETLRSELMPINKTNSLDELKRAIKYFNSKSNKRVTLELALMKGLNTDKKAAQEVIEFAKGLECFINLIPWNPVEGLNFKTPSETEVRTFETYLKKAGLNISTRQKRGQSIGGACGQLGSTATRSNRF</sequence>
<dbReference type="InterPro" id="IPR013785">
    <property type="entry name" value="Aldolase_TIM"/>
</dbReference>
<dbReference type="HAMAP" id="MF_01849">
    <property type="entry name" value="RNA_methyltr_RlmN"/>
    <property type="match status" value="1"/>
</dbReference>
<keyword evidence="12 14" id="KW-0411">Iron-sulfur</keyword>
<dbReference type="GO" id="GO:0030488">
    <property type="term" value="P:tRNA methylation"/>
    <property type="evidence" value="ECO:0007669"/>
    <property type="project" value="UniProtKB-UniRule"/>
</dbReference>
<feature type="domain" description="Radical SAM core" evidence="15">
    <location>
        <begin position="100"/>
        <end position="323"/>
    </location>
</feature>
<dbReference type="Proteomes" id="UP000011705">
    <property type="component" value="Chromosome"/>
</dbReference>
<comment type="similarity">
    <text evidence="2 14">Belongs to the radical SAM superfamily. RlmN family.</text>
</comment>
<comment type="subcellular location">
    <subcellularLocation>
        <location evidence="1 14">Cytoplasm</location>
    </subcellularLocation>
</comment>
<evidence type="ECO:0000256" key="6">
    <source>
        <dbReference type="ARBA" id="ARBA00022603"/>
    </source>
</evidence>
<organism evidence="16">
    <name type="scientific">Treponema denticola H-22</name>
    <dbReference type="NCBI Taxonomy" id="999432"/>
    <lineage>
        <taxon>Bacteria</taxon>
        <taxon>Pseudomonadati</taxon>
        <taxon>Spirochaetota</taxon>
        <taxon>Spirochaetia</taxon>
        <taxon>Spirochaetales</taxon>
        <taxon>Treponemataceae</taxon>
        <taxon>Treponema</taxon>
    </lineage>
</organism>
<comment type="miscellaneous">
    <text evidence="14">Reaction proceeds by a ping-pong mechanism involving intermediate methylation of a conserved cysteine residue.</text>
</comment>
<evidence type="ECO:0000259" key="15">
    <source>
        <dbReference type="PROSITE" id="PS51918"/>
    </source>
</evidence>
<feature type="binding site" evidence="14">
    <location>
        <begin position="215"/>
        <end position="217"/>
    </location>
    <ligand>
        <name>S-adenosyl-L-methionine</name>
        <dbReference type="ChEBI" id="CHEBI:59789"/>
    </ligand>
</feature>
<dbReference type="PROSITE" id="PS51918">
    <property type="entry name" value="RADICAL_SAM"/>
    <property type="match status" value="1"/>
</dbReference>
<evidence type="ECO:0000256" key="14">
    <source>
        <dbReference type="HAMAP-Rule" id="MF_01849"/>
    </source>
</evidence>
<dbReference type="Gene3D" id="1.10.150.530">
    <property type="match status" value="1"/>
</dbReference>
<gene>
    <name evidence="14" type="primary">rlmN</name>
    <name evidence="16" type="ORF">HMPREF9726_00784</name>
</gene>
<dbReference type="FunFam" id="3.20.20.70:FF:000014">
    <property type="entry name" value="Probable dual-specificity RNA methyltransferase RlmN"/>
    <property type="match status" value="1"/>
</dbReference>
<dbReference type="SFLD" id="SFLDF00275">
    <property type="entry name" value="adenosine_C2_methyltransferase"/>
    <property type="match status" value="1"/>
</dbReference>
<accession>A0A0E2EJ68</accession>
<keyword evidence="8 14" id="KW-0949">S-adenosyl-L-methionine</keyword>
<evidence type="ECO:0000256" key="7">
    <source>
        <dbReference type="ARBA" id="ARBA00022679"/>
    </source>
</evidence>
<evidence type="ECO:0000256" key="8">
    <source>
        <dbReference type="ARBA" id="ARBA00022691"/>
    </source>
</evidence>
<dbReference type="InterPro" id="IPR027492">
    <property type="entry name" value="RNA_MTrfase_RlmN"/>
</dbReference>
<dbReference type="AlphaFoldDB" id="A0A0E2EJ68"/>
<dbReference type="Pfam" id="PF21016">
    <property type="entry name" value="RlmN_N"/>
    <property type="match status" value="1"/>
</dbReference>
<dbReference type="HOGENOM" id="CLU_029101_0_0_12"/>
<evidence type="ECO:0000256" key="12">
    <source>
        <dbReference type="ARBA" id="ARBA00023014"/>
    </source>
</evidence>
<dbReference type="SUPFAM" id="SSF102114">
    <property type="entry name" value="Radical SAM enzymes"/>
    <property type="match status" value="1"/>
</dbReference>
<comment type="catalytic activity">
    <reaction evidence="14">
        <text>adenosine(2503) in 23S rRNA + 2 reduced [2Fe-2S]-[ferredoxin] + 2 S-adenosyl-L-methionine = 2-methyladenosine(2503) in 23S rRNA + 5'-deoxyadenosine + L-methionine + 2 oxidized [2Fe-2S]-[ferredoxin] + S-adenosyl-L-homocysteine</text>
        <dbReference type="Rhea" id="RHEA:42916"/>
        <dbReference type="Rhea" id="RHEA-COMP:10000"/>
        <dbReference type="Rhea" id="RHEA-COMP:10001"/>
        <dbReference type="Rhea" id="RHEA-COMP:10152"/>
        <dbReference type="Rhea" id="RHEA-COMP:10282"/>
        <dbReference type="ChEBI" id="CHEBI:17319"/>
        <dbReference type="ChEBI" id="CHEBI:33737"/>
        <dbReference type="ChEBI" id="CHEBI:33738"/>
        <dbReference type="ChEBI" id="CHEBI:57844"/>
        <dbReference type="ChEBI" id="CHEBI:57856"/>
        <dbReference type="ChEBI" id="CHEBI:59789"/>
        <dbReference type="ChEBI" id="CHEBI:74411"/>
        <dbReference type="ChEBI" id="CHEBI:74497"/>
        <dbReference type="EC" id="2.1.1.192"/>
    </reaction>
</comment>
<dbReference type="InterPro" id="IPR048641">
    <property type="entry name" value="RlmN_N"/>
</dbReference>
<evidence type="ECO:0000256" key="11">
    <source>
        <dbReference type="ARBA" id="ARBA00023004"/>
    </source>
</evidence>
<comment type="caution">
    <text evidence="16">The sequence shown here is derived from an EMBL/GenBank/DDBJ whole genome shotgun (WGS) entry which is preliminary data.</text>
</comment>
<dbReference type="Pfam" id="PF04055">
    <property type="entry name" value="Radical_SAM"/>
    <property type="match status" value="1"/>
</dbReference>
<keyword evidence="3 14" id="KW-0004">4Fe-4S</keyword>
<dbReference type="EC" id="2.1.1.192" evidence="14"/>
<feature type="binding site" evidence="14">
    <location>
        <begin position="160"/>
        <end position="161"/>
    </location>
    <ligand>
        <name>S-adenosyl-L-methionine</name>
        <dbReference type="ChEBI" id="CHEBI:59789"/>
    </ligand>
</feature>
<evidence type="ECO:0000256" key="4">
    <source>
        <dbReference type="ARBA" id="ARBA00022490"/>
    </source>
</evidence>
<dbReference type="GO" id="GO:0070475">
    <property type="term" value="P:rRNA base methylation"/>
    <property type="evidence" value="ECO:0007669"/>
    <property type="project" value="UniProtKB-UniRule"/>
</dbReference>
<dbReference type="EMBL" id="AGDV01000006">
    <property type="protein sequence ID" value="EMB35018.1"/>
    <property type="molecule type" value="Genomic_DNA"/>
</dbReference>
<keyword evidence="6 14" id="KW-0489">Methyltransferase</keyword>
<keyword evidence="11 14" id="KW-0408">Iron</keyword>
<feature type="binding site" evidence="14">
    <location>
        <position position="118"/>
    </location>
    <ligand>
        <name>[4Fe-4S] cluster</name>
        <dbReference type="ChEBI" id="CHEBI:49883"/>
        <note>4Fe-4S-S-AdoMet</note>
    </ligand>
</feature>
<evidence type="ECO:0000256" key="3">
    <source>
        <dbReference type="ARBA" id="ARBA00022485"/>
    </source>
</evidence>
<comment type="function">
    <text evidence="14">Specifically methylates position 2 of adenine 2503 in 23S rRNA and position 2 of adenine 37 in tRNAs.</text>
</comment>
<evidence type="ECO:0000256" key="9">
    <source>
        <dbReference type="ARBA" id="ARBA00022694"/>
    </source>
</evidence>